<reference evidence="1" key="1">
    <citation type="journal article" date="2015" name="Nature">
        <title>Complex archaea that bridge the gap between prokaryotes and eukaryotes.</title>
        <authorList>
            <person name="Spang A."/>
            <person name="Saw J.H."/>
            <person name="Jorgensen S.L."/>
            <person name="Zaremba-Niedzwiedzka K."/>
            <person name="Martijn J."/>
            <person name="Lind A.E."/>
            <person name="van Eijk R."/>
            <person name="Schleper C."/>
            <person name="Guy L."/>
            <person name="Ettema T.J."/>
        </authorList>
    </citation>
    <scope>NUCLEOTIDE SEQUENCE</scope>
</reference>
<evidence type="ECO:0000313" key="1">
    <source>
        <dbReference type="EMBL" id="KKL78253.1"/>
    </source>
</evidence>
<dbReference type="AlphaFoldDB" id="A0A0F9EVV2"/>
<sequence length="252" mass="28431">NLEPRLRQASRGFLALVWDKPKLLEEFKVFLKEYNDNLIEARSGSWEGSVVNAIAELVVEGDENITCKAIADRIDIEKLNFRKVGGILRRLKLELKPKLIDSKTKKVVFLDEKPLSVLFDRYIPDDTLREKAKNLGNISVITTLSSGNTRNNQKTLPKLPTILDSTKIKKEGLNDPPSPSPEVGNVGNSVIISPKDVKDTLFSQLAMQPEIEVQQFLSIYPEKFHAAIDIMLDNLKRDGEIYESKPGFVKML</sequence>
<protein>
    <submittedName>
        <fullName evidence="1">Uncharacterized protein</fullName>
    </submittedName>
</protein>
<feature type="non-terminal residue" evidence="1">
    <location>
        <position position="1"/>
    </location>
</feature>
<dbReference type="EMBL" id="LAZR01023517">
    <property type="protein sequence ID" value="KKL78253.1"/>
    <property type="molecule type" value="Genomic_DNA"/>
</dbReference>
<comment type="caution">
    <text evidence="1">The sequence shown here is derived from an EMBL/GenBank/DDBJ whole genome shotgun (WGS) entry which is preliminary data.</text>
</comment>
<accession>A0A0F9EVV2</accession>
<organism evidence="1">
    <name type="scientific">marine sediment metagenome</name>
    <dbReference type="NCBI Taxonomy" id="412755"/>
    <lineage>
        <taxon>unclassified sequences</taxon>
        <taxon>metagenomes</taxon>
        <taxon>ecological metagenomes</taxon>
    </lineage>
</organism>
<name>A0A0F9EVV2_9ZZZZ</name>
<gene>
    <name evidence="1" type="ORF">LCGC14_2026720</name>
</gene>
<proteinExistence type="predicted"/>